<name>A0A5C5UUV8_9BACT</name>
<evidence type="ECO:0000313" key="2">
    <source>
        <dbReference type="EMBL" id="TWT29918.1"/>
    </source>
</evidence>
<protein>
    <submittedName>
        <fullName evidence="2">Uncharacterized protein</fullName>
    </submittedName>
</protein>
<evidence type="ECO:0000256" key="1">
    <source>
        <dbReference type="SAM" id="SignalP"/>
    </source>
</evidence>
<organism evidence="2 3">
    <name type="scientific">Blastopirellula retiformator</name>
    <dbReference type="NCBI Taxonomy" id="2527970"/>
    <lineage>
        <taxon>Bacteria</taxon>
        <taxon>Pseudomonadati</taxon>
        <taxon>Planctomycetota</taxon>
        <taxon>Planctomycetia</taxon>
        <taxon>Pirellulales</taxon>
        <taxon>Pirellulaceae</taxon>
        <taxon>Blastopirellula</taxon>
    </lineage>
</organism>
<dbReference type="AlphaFoldDB" id="A0A5C5UUV8"/>
<comment type="caution">
    <text evidence="2">The sequence shown here is derived from an EMBL/GenBank/DDBJ whole genome shotgun (WGS) entry which is preliminary data.</text>
</comment>
<gene>
    <name evidence="2" type="ORF">Enr8_45740</name>
</gene>
<feature type="signal peptide" evidence="1">
    <location>
        <begin position="1"/>
        <end position="22"/>
    </location>
</feature>
<dbReference type="RefSeq" id="WP_146436055.1">
    <property type="nucleotide sequence ID" value="NZ_SJPF01000006.1"/>
</dbReference>
<accession>A0A5C5UUV8</accession>
<reference evidence="2 3" key="1">
    <citation type="submission" date="2019-02" db="EMBL/GenBank/DDBJ databases">
        <title>Deep-cultivation of Planctomycetes and their phenomic and genomic characterization uncovers novel biology.</title>
        <authorList>
            <person name="Wiegand S."/>
            <person name="Jogler M."/>
            <person name="Boedeker C."/>
            <person name="Pinto D."/>
            <person name="Vollmers J."/>
            <person name="Rivas-Marin E."/>
            <person name="Kohn T."/>
            <person name="Peeters S.H."/>
            <person name="Heuer A."/>
            <person name="Rast P."/>
            <person name="Oberbeckmann S."/>
            <person name="Bunk B."/>
            <person name="Jeske O."/>
            <person name="Meyerdierks A."/>
            <person name="Storesund J.E."/>
            <person name="Kallscheuer N."/>
            <person name="Luecker S."/>
            <person name="Lage O.M."/>
            <person name="Pohl T."/>
            <person name="Merkel B.J."/>
            <person name="Hornburger P."/>
            <person name="Mueller R.-W."/>
            <person name="Bruemmer F."/>
            <person name="Labrenz M."/>
            <person name="Spormann A.M."/>
            <person name="Op Den Camp H."/>
            <person name="Overmann J."/>
            <person name="Amann R."/>
            <person name="Jetten M.S.M."/>
            <person name="Mascher T."/>
            <person name="Medema M.H."/>
            <person name="Devos D.P."/>
            <person name="Kaster A.-K."/>
            <person name="Ovreas L."/>
            <person name="Rohde M."/>
            <person name="Galperin M.Y."/>
            <person name="Jogler C."/>
        </authorList>
    </citation>
    <scope>NUCLEOTIDE SEQUENCE [LARGE SCALE GENOMIC DNA]</scope>
    <source>
        <strain evidence="2 3">Enr8</strain>
    </source>
</reference>
<keyword evidence="1" id="KW-0732">Signal</keyword>
<keyword evidence="3" id="KW-1185">Reference proteome</keyword>
<evidence type="ECO:0000313" key="3">
    <source>
        <dbReference type="Proteomes" id="UP000318878"/>
    </source>
</evidence>
<proteinExistence type="predicted"/>
<dbReference type="Proteomes" id="UP000318878">
    <property type="component" value="Unassembled WGS sequence"/>
</dbReference>
<feature type="chain" id="PRO_5022733008" evidence="1">
    <location>
        <begin position="23"/>
        <end position="382"/>
    </location>
</feature>
<sequence length="382" mass="43839" precursor="true">MRNLLLLALVAAGFGFAGSLLAEEPAYRTDANGDEKLPWYQTEPGKFPPVDSAHYFAGELIEKDHVHRTGEIRVSRTDAQRRHHWDVPIEFRLLPYGSLKYHGALAALQDIPLNTHLHGWYFAKDKDEEQRKFYFNRESIESDFTKAIRLMDDFSYYDEQQKLFNVEAIDLETMKLTLRGVDTASGEADKETFDIDVTPATRVYLGNQFVTLDEVKPGQKILYNLTWATLYGIGRCTDLWLDEESRELARNRQFEQHRLHIKYRGVPGWIDEVDNQNRIVTVTFFDGVDPHILEEFQVSGPVHGIVAEPTLQSYDQVNDRKVGPVVDIRDVPKVPGSSGKQVSFKPQLLLEGFRPGKIIRLTPVGWPMVAIPQEETLWPERQ</sequence>
<dbReference type="EMBL" id="SJPF01000006">
    <property type="protein sequence ID" value="TWT29918.1"/>
    <property type="molecule type" value="Genomic_DNA"/>
</dbReference>
<dbReference type="OrthoDB" id="247927at2"/>